<dbReference type="InterPro" id="IPR010970">
    <property type="entry name" value="Cys_dSase_SufS"/>
</dbReference>
<sequence length="391" mass="42776">MKEQKNKMDVLYFDNAASSWPKPPAVLQAMAECLQEYAANPGRGSHQLAVKASRVLFDTRRHAAKLFGARNPNDISFTLNATHALNAAIKGFLQPGDHVVSTGIEHNSMRRPLEYMKRKFGVEVTYVPTDTKGYVDADKLDKAICPKTRLVAATHSSNLLGTILPIQQIGDICKRKDVYFLVDAAQSAGVLPIDVDKMNIHLLAFPGHKGLLGPQGTGGLYIHPELTLEPLFHGGTGSQSESLDQPDIRPDRYEGGTQNTVGLAGLNQGIQFVLQETVEAIHKRQWELTQQLMTGLMQIKGIRLFGPEPGEDKTGIVAFNLEYADASEVAFILDQSFHIAVRAGFHCTPMAHESAGTFETGAIRASVGYFTTEQEVNTFIGAVQEISQQYG</sequence>
<comment type="catalytic activity">
    <reaction evidence="6">
        <text>(sulfur carrier)-H + L-cysteine = (sulfur carrier)-SH + L-alanine</text>
        <dbReference type="Rhea" id="RHEA:43892"/>
        <dbReference type="Rhea" id="RHEA-COMP:14737"/>
        <dbReference type="Rhea" id="RHEA-COMP:14739"/>
        <dbReference type="ChEBI" id="CHEBI:29917"/>
        <dbReference type="ChEBI" id="CHEBI:35235"/>
        <dbReference type="ChEBI" id="CHEBI:57972"/>
        <dbReference type="ChEBI" id="CHEBI:64428"/>
        <dbReference type="EC" id="2.8.1.7"/>
    </reaction>
</comment>
<dbReference type="EC" id="2.8.1.7" evidence="3"/>
<comment type="similarity">
    <text evidence="2">Belongs to the class-V pyridoxal-phosphate-dependent aminotransferase family. Csd subfamily.</text>
</comment>
<proteinExistence type="inferred from homology"/>
<dbReference type="CDD" id="cd06453">
    <property type="entry name" value="SufS_like"/>
    <property type="match status" value="1"/>
</dbReference>
<evidence type="ECO:0000259" key="7">
    <source>
        <dbReference type="Pfam" id="PF00266"/>
    </source>
</evidence>
<dbReference type="InterPro" id="IPR015421">
    <property type="entry name" value="PyrdxlP-dep_Trfase_major"/>
</dbReference>
<dbReference type="AlphaFoldDB" id="V9WC74"/>
<dbReference type="GO" id="GO:0031071">
    <property type="term" value="F:cysteine desulfurase activity"/>
    <property type="evidence" value="ECO:0007669"/>
    <property type="project" value="UniProtKB-EC"/>
</dbReference>
<dbReference type="KEGG" id="plv:ERIC2_c41180"/>
<dbReference type="SUPFAM" id="SSF53383">
    <property type="entry name" value="PLP-dependent transferases"/>
    <property type="match status" value="1"/>
</dbReference>
<dbReference type="EMBL" id="CP003355">
    <property type="protein sequence ID" value="AHD07773.1"/>
    <property type="molecule type" value="Genomic_DNA"/>
</dbReference>
<feature type="domain" description="Aminotransferase class V" evidence="7">
    <location>
        <begin position="12"/>
        <end position="379"/>
    </location>
</feature>
<dbReference type="PIRSF" id="PIRSF005572">
    <property type="entry name" value="NifS"/>
    <property type="match status" value="1"/>
</dbReference>
<evidence type="ECO:0000256" key="1">
    <source>
        <dbReference type="ARBA" id="ARBA00001933"/>
    </source>
</evidence>
<comment type="cofactor">
    <cofactor evidence="1">
        <name>pyridoxal 5'-phosphate</name>
        <dbReference type="ChEBI" id="CHEBI:597326"/>
    </cofactor>
</comment>
<dbReference type="Gene3D" id="3.90.1150.10">
    <property type="entry name" value="Aspartate Aminotransferase, domain 1"/>
    <property type="match status" value="1"/>
</dbReference>
<evidence type="ECO:0000256" key="4">
    <source>
        <dbReference type="ARBA" id="ARBA00022679"/>
    </source>
</evidence>
<dbReference type="InterPro" id="IPR010969">
    <property type="entry name" value="Cys_dSase-rel_unknwn_funct"/>
</dbReference>
<accession>V9WC74</accession>
<evidence type="ECO:0000313" key="8">
    <source>
        <dbReference type="EMBL" id="AHD07773.1"/>
    </source>
</evidence>
<dbReference type="InterPro" id="IPR015424">
    <property type="entry name" value="PyrdxlP-dep_Trfase"/>
</dbReference>
<dbReference type="Gene3D" id="3.40.640.10">
    <property type="entry name" value="Type I PLP-dependent aspartate aminotransferase-like (Major domain)"/>
    <property type="match status" value="1"/>
</dbReference>
<evidence type="ECO:0000256" key="5">
    <source>
        <dbReference type="ARBA" id="ARBA00022898"/>
    </source>
</evidence>
<dbReference type="PATRIC" id="fig|697284.3.peg.3863"/>
<protein>
    <recommendedName>
        <fullName evidence="3">cysteine desulfurase</fullName>
        <ecNumber evidence="3">2.8.1.7</ecNumber>
    </recommendedName>
</protein>
<evidence type="ECO:0000256" key="6">
    <source>
        <dbReference type="ARBA" id="ARBA00050776"/>
    </source>
</evidence>
<dbReference type="Pfam" id="PF00266">
    <property type="entry name" value="Aminotran_5"/>
    <property type="match status" value="1"/>
</dbReference>
<organism evidence="8 9">
    <name type="scientific">Paenibacillus larvae subsp. larvae DSM 25430</name>
    <dbReference type="NCBI Taxonomy" id="697284"/>
    <lineage>
        <taxon>Bacteria</taxon>
        <taxon>Bacillati</taxon>
        <taxon>Bacillota</taxon>
        <taxon>Bacilli</taxon>
        <taxon>Bacillales</taxon>
        <taxon>Paenibacillaceae</taxon>
        <taxon>Paenibacillus</taxon>
    </lineage>
</organism>
<dbReference type="Proteomes" id="UP000029431">
    <property type="component" value="Chromosome"/>
</dbReference>
<reference evidence="8 9" key="1">
    <citation type="journal article" date="2014" name="PLoS ONE">
        <title>How to Kill the Honey Bee Larva: Genomic Potential and Virulence Mechanisms of Paenibacillus larvae.</title>
        <authorList>
            <person name="Djukic M."/>
            <person name="Brzuszkiewicz E."/>
            <person name="Funfhaus A."/>
            <person name="Voss J."/>
            <person name="Gollnow K."/>
            <person name="Poppinga L."/>
            <person name="Liesegang H."/>
            <person name="Garcia-Gonzalez E."/>
            <person name="Genersch E."/>
            <person name="Daniel R."/>
        </authorList>
    </citation>
    <scope>NUCLEOTIDE SEQUENCE [LARGE SCALE GENOMIC DNA]</scope>
    <source>
        <strain evidence="8 9">DSM 25430</strain>
    </source>
</reference>
<dbReference type="GO" id="GO:0030170">
    <property type="term" value="F:pyridoxal phosphate binding"/>
    <property type="evidence" value="ECO:0007669"/>
    <property type="project" value="InterPro"/>
</dbReference>
<dbReference type="eggNOG" id="COG0520">
    <property type="taxonomic scope" value="Bacteria"/>
</dbReference>
<dbReference type="NCBIfam" id="TIGR01977">
    <property type="entry name" value="am_tr_V_EF2568"/>
    <property type="match status" value="1"/>
</dbReference>
<dbReference type="PANTHER" id="PTHR43586">
    <property type="entry name" value="CYSTEINE DESULFURASE"/>
    <property type="match status" value="1"/>
</dbReference>
<dbReference type="PANTHER" id="PTHR43586:SF4">
    <property type="entry name" value="ISOPENICILLIN N EPIMERASE"/>
    <property type="match status" value="1"/>
</dbReference>
<keyword evidence="9" id="KW-1185">Reference proteome</keyword>
<evidence type="ECO:0000256" key="2">
    <source>
        <dbReference type="ARBA" id="ARBA00010447"/>
    </source>
</evidence>
<dbReference type="HOGENOM" id="CLU_003433_2_4_9"/>
<dbReference type="GO" id="GO:0006534">
    <property type="term" value="P:cysteine metabolic process"/>
    <property type="evidence" value="ECO:0007669"/>
    <property type="project" value="InterPro"/>
</dbReference>
<dbReference type="InterPro" id="IPR000192">
    <property type="entry name" value="Aminotrans_V_dom"/>
</dbReference>
<evidence type="ECO:0000256" key="3">
    <source>
        <dbReference type="ARBA" id="ARBA00012239"/>
    </source>
</evidence>
<keyword evidence="4" id="KW-0808">Transferase</keyword>
<dbReference type="InterPro" id="IPR016454">
    <property type="entry name" value="Cysteine_dSase"/>
</dbReference>
<gene>
    <name evidence="8" type="ORF">ERIC2_c41180</name>
</gene>
<dbReference type="InterPro" id="IPR015422">
    <property type="entry name" value="PyrdxlP-dep_Trfase_small"/>
</dbReference>
<name>V9WC74_9BACL</name>
<evidence type="ECO:0000313" key="9">
    <source>
        <dbReference type="Proteomes" id="UP000029431"/>
    </source>
</evidence>
<keyword evidence="5" id="KW-0663">Pyridoxal phosphate</keyword>